<reference evidence="8" key="1">
    <citation type="journal article" date="2011" name="Genome Biol.">
        <title>Comparative genomics of the social amoebae Dictyostelium discoideum and Dictyostelium purpureum.</title>
        <authorList>
            <consortium name="US DOE Joint Genome Institute (JGI-PGF)"/>
            <person name="Sucgang R."/>
            <person name="Kuo A."/>
            <person name="Tian X."/>
            <person name="Salerno W."/>
            <person name="Parikh A."/>
            <person name="Feasley C.L."/>
            <person name="Dalin E."/>
            <person name="Tu H."/>
            <person name="Huang E."/>
            <person name="Barry K."/>
            <person name="Lindquist E."/>
            <person name="Shapiro H."/>
            <person name="Bruce D."/>
            <person name="Schmutz J."/>
            <person name="Salamov A."/>
            <person name="Fey P."/>
            <person name="Gaudet P."/>
            <person name="Anjard C."/>
            <person name="Babu M.M."/>
            <person name="Basu S."/>
            <person name="Bushmanova Y."/>
            <person name="van der Wel H."/>
            <person name="Katoh-Kurasawa M."/>
            <person name="Dinh C."/>
            <person name="Coutinho P.M."/>
            <person name="Saito T."/>
            <person name="Elias M."/>
            <person name="Schaap P."/>
            <person name="Kay R.R."/>
            <person name="Henrissat B."/>
            <person name="Eichinger L."/>
            <person name="Rivero F."/>
            <person name="Putnam N.H."/>
            <person name="West C.M."/>
            <person name="Loomis W.F."/>
            <person name="Chisholm R.L."/>
            <person name="Shaulsky G."/>
            <person name="Strassmann J.E."/>
            <person name="Queller D.C."/>
            <person name="Kuspa A."/>
            <person name="Grigoriev I.V."/>
        </authorList>
    </citation>
    <scope>NUCLEOTIDE SEQUENCE [LARGE SCALE GENOMIC DNA]</scope>
    <source>
        <strain evidence="8">QSDP1</strain>
    </source>
</reference>
<dbReference type="GO" id="GO:0008270">
    <property type="term" value="F:zinc ion binding"/>
    <property type="evidence" value="ECO:0007669"/>
    <property type="project" value="UniProtKB-KW"/>
</dbReference>
<sequence>MDYIMIVFYILLAIISISLLYFIIKYFAKKYNNNRNNNSNNNTPITNNLFDQMNFYQHPQQHPQYFRTNDQSPSHLFGLTTFPSHLRPQFPPPNSSAPSTILSSTSEGKEWIFGSKYLEIIKKREKEEKEEKEWEEYQKSIKDRLIREGFCSKCISADIKPHRLAFIGCGHQFCYKCILKRSFSDKTCPLCEDPFDDIIVNELY</sequence>
<dbReference type="EMBL" id="GL871356">
    <property type="protein sequence ID" value="EGC30125.1"/>
    <property type="molecule type" value="Genomic_DNA"/>
</dbReference>
<name>F1A109_DICPU</name>
<evidence type="ECO:0000256" key="1">
    <source>
        <dbReference type="ARBA" id="ARBA00022723"/>
    </source>
</evidence>
<feature type="domain" description="RING-type" evidence="6">
    <location>
        <begin position="151"/>
        <end position="192"/>
    </location>
</feature>
<keyword evidence="3" id="KW-0862">Zinc</keyword>
<dbReference type="AlphaFoldDB" id="F1A109"/>
<evidence type="ECO:0000313" key="8">
    <source>
        <dbReference type="Proteomes" id="UP000001064"/>
    </source>
</evidence>
<dbReference type="PROSITE" id="PS50089">
    <property type="entry name" value="ZF_RING_2"/>
    <property type="match status" value="1"/>
</dbReference>
<dbReference type="SUPFAM" id="SSF57850">
    <property type="entry name" value="RING/U-box"/>
    <property type="match status" value="1"/>
</dbReference>
<dbReference type="VEuPathDB" id="AmoebaDB:DICPUDRAFT_158178"/>
<evidence type="ECO:0000256" key="3">
    <source>
        <dbReference type="ARBA" id="ARBA00022833"/>
    </source>
</evidence>
<keyword evidence="5" id="KW-0812">Transmembrane</keyword>
<keyword evidence="5" id="KW-1133">Transmembrane helix</keyword>
<dbReference type="InParanoid" id="F1A109"/>
<dbReference type="InterPro" id="IPR013083">
    <property type="entry name" value="Znf_RING/FYVE/PHD"/>
</dbReference>
<keyword evidence="8" id="KW-1185">Reference proteome</keyword>
<keyword evidence="1" id="KW-0479">Metal-binding</keyword>
<dbReference type="Proteomes" id="UP000001064">
    <property type="component" value="Unassembled WGS sequence"/>
</dbReference>
<evidence type="ECO:0000256" key="4">
    <source>
        <dbReference type="PROSITE-ProRule" id="PRU00175"/>
    </source>
</evidence>
<evidence type="ECO:0000256" key="2">
    <source>
        <dbReference type="ARBA" id="ARBA00022771"/>
    </source>
</evidence>
<dbReference type="InterPro" id="IPR017907">
    <property type="entry name" value="Znf_RING_CS"/>
</dbReference>
<accession>F1A109</accession>
<evidence type="ECO:0000256" key="5">
    <source>
        <dbReference type="SAM" id="Phobius"/>
    </source>
</evidence>
<evidence type="ECO:0000313" key="7">
    <source>
        <dbReference type="EMBL" id="EGC30125.1"/>
    </source>
</evidence>
<gene>
    <name evidence="7" type="ORF">DICPUDRAFT_158178</name>
</gene>
<protein>
    <recommendedName>
        <fullName evidence="6">RING-type domain-containing protein</fullName>
    </recommendedName>
</protein>
<dbReference type="OrthoDB" id="21534at2759"/>
<keyword evidence="5" id="KW-0472">Membrane</keyword>
<dbReference type="Pfam" id="PF13920">
    <property type="entry name" value="zf-C3HC4_3"/>
    <property type="match status" value="1"/>
</dbReference>
<evidence type="ECO:0000259" key="6">
    <source>
        <dbReference type="PROSITE" id="PS50089"/>
    </source>
</evidence>
<dbReference type="RefSeq" id="XP_003293357.1">
    <property type="nucleotide sequence ID" value="XM_003293309.1"/>
</dbReference>
<dbReference type="SMART" id="SM00184">
    <property type="entry name" value="RING"/>
    <property type="match status" value="1"/>
</dbReference>
<keyword evidence="2 4" id="KW-0863">Zinc-finger</keyword>
<dbReference type="InterPro" id="IPR001841">
    <property type="entry name" value="Znf_RING"/>
</dbReference>
<dbReference type="PROSITE" id="PS00518">
    <property type="entry name" value="ZF_RING_1"/>
    <property type="match status" value="1"/>
</dbReference>
<dbReference type="KEGG" id="dpp:DICPUDRAFT_158178"/>
<proteinExistence type="predicted"/>
<organism evidence="7 8">
    <name type="scientific">Dictyostelium purpureum</name>
    <name type="common">Slime mold</name>
    <dbReference type="NCBI Taxonomy" id="5786"/>
    <lineage>
        <taxon>Eukaryota</taxon>
        <taxon>Amoebozoa</taxon>
        <taxon>Evosea</taxon>
        <taxon>Eumycetozoa</taxon>
        <taxon>Dictyostelia</taxon>
        <taxon>Dictyosteliales</taxon>
        <taxon>Dictyosteliaceae</taxon>
        <taxon>Dictyostelium</taxon>
    </lineage>
</organism>
<dbReference type="GeneID" id="10511124"/>
<dbReference type="Gene3D" id="3.30.40.10">
    <property type="entry name" value="Zinc/RING finger domain, C3HC4 (zinc finger)"/>
    <property type="match status" value="1"/>
</dbReference>
<feature type="transmembrane region" description="Helical" evidence="5">
    <location>
        <begin position="6"/>
        <end position="28"/>
    </location>
</feature>